<accession>A0ABX0GLN1</accession>
<dbReference type="Proteomes" id="UP000697802">
    <property type="component" value="Unassembled WGS sequence"/>
</dbReference>
<dbReference type="Gene3D" id="3.30.1460.10">
    <property type="match status" value="1"/>
</dbReference>
<evidence type="ECO:0000313" key="1">
    <source>
        <dbReference type="EMBL" id="NHB90145.1"/>
    </source>
</evidence>
<dbReference type="EMBL" id="PUJU01000072">
    <property type="protein sequence ID" value="NHB90145.1"/>
    <property type="molecule type" value="Genomic_DNA"/>
</dbReference>
<proteinExistence type="predicted"/>
<reference evidence="1 2" key="1">
    <citation type="submission" date="2018-02" db="EMBL/GenBank/DDBJ databases">
        <authorList>
            <person name="Machado R.A."/>
        </authorList>
    </citation>
    <scope>NUCLEOTIDE SEQUENCE [LARGE SCALE GENOMIC DNA]</scope>
    <source>
        <strain evidence="1 2">T327</strain>
    </source>
</reference>
<name>A0ABX0GLN1_9GAMM</name>
<gene>
    <name evidence="1" type="ORF">C5471_21545</name>
</gene>
<organism evidence="1 2">
    <name type="scientific">Photorhabdus tasmaniensis</name>
    <dbReference type="NCBI Taxonomy" id="1004159"/>
    <lineage>
        <taxon>Bacteria</taxon>
        <taxon>Pseudomonadati</taxon>
        <taxon>Pseudomonadota</taxon>
        <taxon>Gammaproteobacteria</taxon>
        <taxon>Enterobacterales</taxon>
        <taxon>Morganellaceae</taxon>
        <taxon>Photorhabdus</taxon>
    </lineage>
</organism>
<protein>
    <submittedName>
        <fullName evidence="1">Uncharacterized protein</fullName>
    </submittedName>
</protein>
<keyword evidence="2" id="KW-1185">Reference proteome</keyword>
<dbReference type="RefSeq" id="WP_133813984.1">
    <property type="nucleotide sequence ID" value="NZ_CAWPIF010000072.1"/>
</dbReference>
<evidence type="ECO:0000313" key="2">
    <source>
        <dbReference type="Proteomes" id="UP000697802"/>
    </source>
</evidence>
<sequence>MFNLLLSDLCRLLGQTEESLHPEGLDLPLGPFSLHIRQRDELVTLFIPLGDVEPRSLATLGDWPLLQLSRSGEGETLLWSREWLERLDAELLVSLVGRMLQQARDLMAVFPTTESQGMAAIRHLRDLVAQSLAKIAVSLRPMRAEISGGKTKGVSMPARRNEQGRFPALYRFKWISAD</sequence>
<comment type="caution">
    <text evidence="1">The sequence shown here is derived from an EMBL/GenBank/DDBJ whole genome shotgun (WGS) entry which is preliminary data.</text>
</comment>
<dbReference type="CDD" id="cd16364">
    <property type="entry name" value="T3SC_I-like"/>
    <property type="match status" value="1"/>
</dbReference>